<feature type="domain" description="Protein kinase" evidence="2">
    <location>
        <begin position="377"/>
        <end position="724"/>
    </location>
</feature>
<gene>
    <name evidence="3" type="ORF">EVJ58_g6715</name>
</gene>
<protein>
    <recommendedName>
        <fullName evidence="2">Protein kinase domain-containing protein</fullName>
    </recommendedName>
</protein>
<dbReference type="InterPro" id="IPR011009">
    <property type="entry name" value="Kinase-like_dom_sf"/>
</dbReference>
<evidence type="ECO:0000259" key="2">
    <source>
        <dbReference type="PROSITE" id="PS50011"/>
    </source>
</evidence>
<feature type="compositionally biased region" description="Basic and acidic residues" evidence="1">
    <location>
        <begin position="356"/>
        <end position="374"/>
    </location>
</feature>
<dbReference type="Proteomes" id="UP000298390">
    <property type="component" value="Unassembled WGS sequence"/>
</dbReference>
<feature type="compositionally biased region" description="Basic residues" evidence="1">
    <location>
        <begin position="1002"/>
        <end position="1014"/>
    </location>
</feature>
<feature type="compositionally biased region" description="Polar residues" evidence="1">
    <location>
        <begin position="891"/>
        <end position="900"/>
    </location>
</feature>
<accession>A0A4Y9Y6I8</accession>
<dbReference type="Pfam" id="PF17667">
    <property type="entry name" value="Pkinase_fungal"/>
    <property type="match status" value="1"/>
</dbReference>
<dbReference type="SUPFAM" id="SSF56112">
    <property type="entry name" value="Protein kinase-like (PK-like)"/>
    <property type="match status" value="1"/>
</dbReference>
<comment type="caution">
    <text evidence="3">The sequence shown here is derived from an EMBL/GenBank/DDBJ whole genome shotgun (WGS) entry which is preliminary data.</text>
</comment>
<feature type="compositionally biased region" description="Polar residues" evidence="1">
    <location>
        <begin position="989"/>
        <end position="1000"/>
    </location>
</feature>
<evidence type="ECO:0000313" key="4">
    <source>
        <dbReference type="Proteomes" id="UP000298390"/>
    </source>
</evidence>
<feature type="compositionally biased region" description="Basic and acidic residues" evidence="1">
    <location>
        <begin position="19"/>
        <end position="41"/>
    </location>
</feature>
<dbReference type="Gene3D" id="1.10.510.10">
    <property type="entry name" value="Transferase(Phosphotransferase) domain 1"/>
    <property type="match status" value="1"/>
</dbReference>
<dbReference type="PANTHER" id="PTHR38248:SF2">
    <property type="entry name" value="FUNK1 11"/>
    <property type="match status" value="1"/>
</dbReference>
<reference evidence="3 4" key="1">
    <citation type="submission" date="2019-01" db="EMBL/GenBank/DDBJ databases">
        <title>Genome sequencing of the rare red list fungi Fomitopsis rosea.</title>
        <authorList>
            <person name="Buettner E."/>
            <person name="Kellner H."/>
        </authorList>
    </citation>
    <scope>NUCLEOTIDE SEQUENCE [LARGE SCALE GENOMIC DNA]</scope>
    <source>
        <strain evidence="3 4">DSM 105464</strain>
    </source>
</reference>
<dbReference type="PANTHER" id="PTHR38248">
    <property type="entry name" value="FUNK1 6"/>
    <property type="match status" value="1"/>
</dbReference>
<feature type="compositionally biased region" description="Acidic residues" evidence="1">
    <location>
        <begin position="795"/>
        <end position="810"/>
    </location>
</feature>
<dbReference type="PROSITE" id="PS50011">
    <property type="entry name" value="PROTEIN_KINASE_DOM"/>
    <property type="match status" value="1"/>
</dbReference>
<name>A0A4Y9Y6I8_9APHY</name>
<evidence type="ECO:0000256" key="1">
    <source>
        <dbReference type="SAM" id="MobiDB-lite"/>
    </source>
</evidence>
<dbReference type="InterPro" id="IPR000719">
    <property type="entry name" value="Prot_kinase_dom"/>
</dbReference>
<feature type="region of interest" description="Disordered" evidence="1">
    <location>
        <begin position="356"/>
        <end position="413"/>
    </location>
</feature>
<dbReference type="GO" id="GO:0005524">
    <property type="term" value="F:ATP binding"/>
    <property type="evidence" value="ECO:0007669"/>
    <property type="project" value="InterPro"/>
</dbReference>
<feature type="compositionally biased region" description="Basic and acidic residues" evidence="1">
    <location>
        <begin position="861"/>
        <end position="870"/>
    </location>
</feature>
<dbReference type="PROSITE" id="PS00109">
    <property type="entry name" value="PROTEIN_KINASE_TYR"/>
    <property type="match status" value="1"/>
</dbReference>
<evidence type="ECO:0000313" key="3">
    <source>
        <dbReference type="EMBL" id="TFY57945.1"/>
    </source>
</evidence>
<dbReference type="EMBL" id="SEKV01000391">
    <property type="protein sequence ID" value="TFY57945.1"/>
    <property type="molecule type" value="Genomic_DNA"/>
</dbReference>
<organism evidence="3 4">
    <name type="scientific">Rhodofomes roseus</name>
    <dbReference type="NCBI Taxonomy" id="34475"/>
    <lineage>
        <taxon>Eukaryota</taxon>
        <taxon>Fungi</taxon>
        <taxon>Dikarya</taxon>
        <taxon>Basidiomycota</taxon>
        <taxon>Agaricomycotina</taxon>
        <taxon>Agaricomycetes</taxon>
        <taxon>Polyporales</taxon>
        <taxon>Rhodofomes</taxon>
    </lineage>
</organism>
<feature type="region of interest" description="Disordered" evidence="1">
    <location>
        <begin position="1"/>
        <end position="76"/>
    </location>
</feature>
<feature type="compositionally biased region" description="Basic and acidic residues" evidence="1">
    <location>
        <begin position="401"/>
        <end position="413"/>
    </location>
</feature>
<feature type="region of interest" description="Disordered" evidence="1">
    <location>
        <begin position="781"/>
        <end position="1014"/>
    </location>
</feature>
<sequence>MPRGNVNMPPSSSRLSPAHHLDLRQPADRDIDIDISEHFQDDVPMSDKVTPVQPRHTQYPGDAADAKQGNKDNPAGWQIDIQDRIKEYPIEDLGEYLAKMVPSDEPVLPTCPEMGNVLQAIPVGNLEVAMYDPLVKALTRMVKKFPRAKRPKFSNYDHKTMKFPFECYQHEEHPTRPDVIATVPAAYTETWLASSASTARERSARPPFAYRDHPEILHEFLWRLFHPRTQGCAIVGEDPTMKLGTSADRKRVVNLARKHDPDWKHSAETRKAVRRITMLNEKGERTTYLAYKLLFVNPGLFSRATLIWEAFIIDKNNRSKGERCVVKETWRQLCRLDEIGFYERLQLAKLERCKQEQEKEGGELKVPDEATGEGKRRKRGRRTGKGDKNAVKAGPNTRGAADNESRDNVDDSEEVRRRLLAEARALGDAQHTFGIARFMFGEDLGRRDEGQWRLTEKAKASGTPLPEDMKAGHRTISGVHNCPTKVRLNERSQTRMVLKTIGTPLTEFESTKEVVTALRDAVEGHRQAYEDGLIHRDISEGNVMIARLGEVFAGFIQDFDFSFSWRRFLETRHYESIDLATWEKYCVEHGHEPPQENDVDPANNSKERTGTLLFMAVQVLRGKITHEVRHDLESFYWLLIFIVLRHTAHNHPAKNKAFGELFSYDSASRCAGAKIQWLIESSPPVVVPGNDPLSDLLEDLRELFVANFASKQASLRRVTHKEVLDVFNNALAKTWPLDDAAVPWVSPLNRQYPDHMVESIGKPVTKGTLDHTLASELRLPSHTVSRERTAAEQVLDGEGDGATTDDDSCEDSVNVVHDASDEDVVTDLDDSERPNAPDAPPGLALLITDEPQPEASTSKIPEQKRNESRTRKARTNSRTEQPPPKAKRQATKTAGSSRNVAETWPAASNVDGVGARPGQRYNLRSSSRRDLTGSNTSDAADRAPVPERRSTRSRTQASQQRDAGSRNSSIGKRSREREDLGDIEEDLDAQSSKRPRTLSQPRGRKPPKKSGKKP</sequence>
<dbReference type="AlphaFoldDB" id="A0A4Y9Y6I8"/>
<dbReference type="InterPro" id="IPR040976">
    <property type="entry name" value="Pkinase_fungal"/>
</dbReference>
<dbReference type="InterPro" id="IPR008266">
    <property type="entry name" value="Tyr_kinase_AS"/>
</dbReference>
<feature type="compositionally biased region" description="Basic and acidic residues" evidence="1">
    <location>
        <begin position="939"/>
        <end position="950"/>
    </location>
</feature>
<feature type="compositionally biased region" description="Acidic residues" evidence="1">
    <location>
        <begin position="820"/>
        <end position="830"/>
    </location>
</feature>
<proteinExistence type="predicted"/>
<dbReference type="GO" id="GO:0004672">
    <property type="term" value="F:protein kinase activity"/>
    <property type="evidence" value="ECO:0007669"/>
    <property type="project" value="InterPro"/>
</dbReference>